<protein>
    <recommendedName>
        <fullName evidence="6">DksA C4-type domain-containing protein</fullName>
    </recommendedName>
</protein>
<evidence type="ECO:0000313" key="5">
    <source>
        <dbReference type="Proteomes" id="UP000660745"/>
    </source>
</evidence>
<keyword evidence="2" id="KW-0175">Coiled coil</keyword>
<comment type="caution">
    <text evidence="4">The sequence shown here is derived from an EMBL/GenBank/DDBJ whole genome shotgun (WGS) entry which is preliminary data.</text>
</comment>
<feature type="coiled-coil region" evidence="2">
    <location>
        <begin position="1"/>
        <end position="28"/>
    </location>
</feature>
<reference evidence="4" key="1">
    <citation type="journal article" date="2014" name="Int. J. Syst. Evol. Microbiol.">
        <title>Complete genome sequence of Corynebacterium casei LMG S-19264T (=DSM 44701T), isolated from a smear-ripened cheese.</title>
        <authorList>
            <consortium name="US DOE Joint Genome Institute (JGI-PGF)"/>
            <person name="Walter F."/>
            <person name="Albersmeier A."/>
            <person name="Kalinowski J."/>
            <person name="Ruckert C."/>
        </authorList>
    </citation>
    <scope>NUCLEOTIDE SEQUENCE</scope>
    <source>
        <strain evidence="4">CGMCC 4.7430</strain>
    </source>
</reference>
<keyword evidence="5" id="KW-1185">Reference proteome</keyword>
<name>A0A918A6V4_9ACTN</name>
<dbReference type="Proteomes" id="UP000660745">
    <property type="component" value="Unassembled WGS sequence"/>
</dbReference>
<evidence type="ECO:0000256" key="2">
    <source>
        <dbReference type="SAM" id="Coils"/>
    </source>
</evidence>
<dbReference type="Gene3D" id="1.20.120.910">
    <property type="entry name" value="DksA, coiled-coil domain"/>
    <property type="match status" value="1"/>
</dbReference>
<dbReference type="PROSITE" id="PS51128">
    <property type="entry name" value="ZF_DKSA_2"/>
    <property type="match status" value="1"/>
</dbReference>
<gene>
    <name evidence="4" type="ORF">GCM10012278_44790</name>
</gene>
<feature type="zinc finger region" description="dksA C4-type" evidence="1">
    <location>
        <begin position="63"/>
        <end position="87"/>
    </location>
</feature>
<dbReference type="AlphaFoldDB" id="A0A918A6V4"/>
<feature type="region of interest" description="Disordered" evidence="3">
    <location>
        <begin position="86"/>
        <end position="132"/>
    </location>
</feature>
<accession>A0A918A6V4</accession>
<reference evidence="4" key="2">
    <citation type="submission" date="2020-09" db="EMBL/GenBank/DDBJ databases">
        <authorList>
            <person name="Sun Q."/>
            <person name="Zhou Y."/>
        </authorList>
    </citation>
    <scope>NUCLEOTIDE SEQUENCE</scope>
    <source>
        <strain evidence="4">CGMCC 4.7430</strain>
    </source>
</reference>
<proteinExistence type="predicted"/>
<dbReference type="EMBL" id="BMNK01000007">
    <property type="protein sequence ID" value="GGP09370.1"/>
    <property type="molecule type" value="Genomic_DNA"/>
</dbReference>
<evidence type="ECO:0000256" key="1">
    <source>
        <dbReference type="PROSITE-ProRule" id="PRU00510"/>
    </source>
</evidence>
<sequence length="132" mass="14193">MQDYDHHLARLEELRELLEERLTAARDVLAGIAVPSQAGPAREQVAAIEAALERMDRGLYGTCRRCSAFIPYEVLLRAPQEQLCAGCGSAGRTEHTGRTRSARRAESPLGTEGSARTEGSVRTDAGRAGTAA</sequence>
<organism evidence="4 5">
    <name type="scientific">Nonomuraea glycinis</name>
    <dbReference type="NCBI Taxonomy" id="2047744"/>
    <lineage>
        <taxon>Bacteria</taxon>
        <taxon>Bacillati</taxon>
        <taxon>Actinomycetota</taxon>
        <taxon>Actinomycetes</taxon>
        <taxon>Streptosporangiales</taxon>
        <taxon>Streptosporangiaceae</taxon>
        <taxon>Nonomuraea</taxon>
    </lineage>
</organism>
<evidence type="ECO:0000313" key="4">
    <source>
        <dbReference type="EMBL" id="GGP09370.1"/>
    </source>
</evidence>
<evidence type="ECO:0000256" key="3">
    <source>
        <dbReference type="SAM" id="MobiDB-lite"/>
    </source>
</evidence>
<evidence type="ECO:0008006" key="6">
    <source>
        <dbReference type="Google" id="ProtNLM"/>
    </source>
</evidence>